<accession>A0A518AQ73</accession>
<sequence length="473" mass="53064">MVYKGFFMAALRLFLLLIVGSSIAHQVYAEVVLFADDAQVSERNSLKRVVEPAEKLPEPVIRGDQRWEQNPYAYGSFAYDEAEQTYKGWYQSLNGGVSIRTPVLYNLSKDGREWVRPQLGLVEFEGNKDNNIVMPLQRLCSPSVIKVPEEVGGEHPYRMAFWDIRNGSTYDGGGGTYTAISKDGVHWQEDCESPRLVAEKRNDSASDVLDLMYDAELQKYVVHAKCWKWQGEKALYRLICRSESTDFREWSTPEVVFDPRAEDESQPQTYGMPVFKYEGQYFGLLRIYHKPGNETIEIELAHSRDDKIWHRIAPGTAFLPVGEKDTWDDGMVFAAPPVVRDEQMDFFYGGWDGPHNVGGRKANIGLATSTVGRLVALTPEGNSGAVITQLAAGEHQPFSLNVDTKQGTVRAALLDETGAEVPGYGLEDSPIVQGDHANYVLRWNGTAINAPLPDKVFLKVELSGDACLYEIRY</sequence>
<dbReference type="EMBL" id="CP036278">
    <property type="protein sequence ID" value="QDU56869.1"/>
    <property type="molecule type" value="Genomic_DNA"/>
</dbReference>
<dbReference type="Proteomes" id="UP000315750">
    <property type="component" value="Chromosome"/>
</dbReference>
<evidence type="ECO:0008006" key="3">
    <source>
        <dbReference type="Google" id="ProtNLM"/>
    </source>
</evidence>
<gene>
    <name evidence="1" type="ORF">Pan181_30810</name>
</gene>
<evidence type="ECO:0000313" key="1">
    <source>
        <dbReference type="EMBL" id="QDU56869.1"/>
    </source>
</evidence>
<dbReference type="KEGG" id="amuc:Pan181_30810"/>
<reference evidence="1 2" key="1">
    <citation type="submission" date="2019-02" db="EMBL/GenBank/DDBJ databases">
        <title>Deep-cultivation of Planctomycetes and their phenomic and genomic characterization uncovers novel biology.</title>
        <authorList>
            <person name="Wiegand S."/>
            <person name="Jogler M."/>
            <person name="Boedeker C."/>
            <person name="Pinto D."/>
            <person name="Vollmers J."/>
            <person name="Rivas-Marin E."/>
            <person name="Kohn T."/>
            <person name="Peeters S.H."/>
            <person name="Heuer A."/>
            <person name="Rast P."/>
            <person name="Oberbeckmann S."/>
            <person name="Bunk B."/>
            <person name="Jeske O."/>
            <person name="Meyerdierks A."/>
            <person name="Storesund J.E."/>
            <person name="Kallscheuer N."/>
            <person name="Luecker S."/>
            <person name="Lage O.M."/>
            <person name="Pohl T."/>
            <person name="Merkel B.J."/>
            <person name="Hornburger P."/>
            <person name="Mueller R.-W."/>
            <person name="Bruemmer F."/>
            <person name="Labrenz M."/>
            <person name="Spormann A.M."/>
            <person name="Op den Camp H."/>
            <person name="Overmann J."/>
            <person name="Amann R."/>
            <person name="Jetten M.S.M."/>
            <person name="Mascher T."/>
            <person name="Medema M.H."/>
            <person name="Devos D.P."/>
            <person name="Kaster A.-K."/>
            <person name="Ovreas L."/>
            <person name="Rohde M."/>
            <person name="Galperin M.Y."/>
            <person name="Jogler C."/>
        </authorList>
    </citation>
    <scope>NUCLEOTIDE SEQUENCE [LARGE SCALE GENOMIC DNA]</scope>
    <source>
        <strain evidence="1 2">Pan181</strain>
    </source>
</reference>
<dbReference type="InterPro" id="IPR023296">
    <property type="entry name" value="Glyco_hydro_beta-prop_sf"/>
</dbReference>
<keyword evidence="2" id="KW-1185">Reference proteome</keyword>
<dbReference type="SUPFAM" id="SSF75005">
    <property type="entry name" value="Arabinanase/levansucrase/invertase"/>
    <property type="match status" value="1"/>
</dbReference>
<name>A0A518AQ73_9BACT</name>
<dbReference type="AlphaFoldDB" id="A0A518AQ73"/>
<evidence type="ECO:0000313" key="2">
    <source>
        <dbReference type="Proteomes" id="UP000315750"/>
    </source>
</evidence>
<protein>
    <recommendedName>
        <fullName evidence="3">Glycosyl hydrolase family 32 N-terminal domain-containing protein</fullName>
    </recommendedName>
</protein>
<dbReference type="Gene3D" id="2.115.10.20">
    <property type="entry name" value="Glycosyl hydrolase domain, family 43"/>
    <property type="match status" value="2"/>
</dbReference>
<proteinExistence type="predicted"/>
<organism evidence="1 2">
    <name type="scientific">Aeoliella mucimassa</name>
    <dbReference type="NCBI Taxonomy" id="2527972"/>
    <lineage>
        <taxon>Bacteria</taxon>
        <taxon>Pseudomonadati</taxon>
        <taxon>Planctomycetota</taxon>
        <taxon>Planctomycetia</taxon>
        <taxon>Pirellulales</taxon>
        <taxon>Lacipirellulaceae</taxon>
        <taxon>Aeoliella</taxon>
    </lineage>
</organism>